<protein>
    <submittedName>
        <fullName evidence="1">Uncharacterized protein</fullName>
    </submittedName>
</protein>
<dbReference type="AlphaFoldDB" id="A0A0F9FA54"/>
<evidence type="ECO:0000313" key="1">
    <source>
        <dbReference type="EMBL" id="KKL75336.1"/>
    </source>
</evidence>
<dbReference type="EMBL" id="LAZR01024379">
    <property type="protein sequence ID" value="KKL75336.1"/>
    <property type="molecule type" value="Genomic_DNA"/>
</dbReference>
<name>A0A0F9FA54_9ZZZZ</name>
<gene>
    <name evidence="1" type="ORF">LCGC14_2055920</name>
</gene>
<organism evidence="1">
    <name type="scientific">marine sediment metagenome</name>
    <dbReference type="NCBI Taxonomy" id="412755"/>
    <lineage>
        <taxon>unclassified sequences</taxon>
        <taxon>metagenomes</taxon>
        <taxon>ecological metagenomes</taxon>
    </lineage>
</organism>
<comment type="caution">
    <text evidence="1">The sequence shown here is derived from an EMBL/GenBank/DDBJ whole genome shotgun (WGS) entry which is preliminary data.</text>
</comment>
<sequence>MSYSYKYNPIEDSFNLVGGQVSLAVSLNQCVFKQTFTGNGSQTQFQLNGTENATFTDGSSWSSVKILNTLPSYITKTNKGAIYDSINIFTRNRITVSSINGSGLVTLSHIPRDTQQFIIWYWYDLATTDTIDDYYREDFVTTIEGEKPVLIATDITFSESQTVKQAIDDLASDTHTQNTDTILLSGGSGAEELINNGILQISLLPYETNILELGSQTIRFKKIWVGGGSVEIGDYSIKSDTIDNDGLEIPATLHIHDASGVSGNICLHSGTEPAESLSANGHRLWMDASGNLQHIKPSSGGNRQIAYAVDLHAHSNQTLLDTYTQTEVDIADAVSLKHWNNNDHIHANHPELDSITDGFHDSRTNDPHSVTKAQVGLPNVPNLDTTNAVNKAHTQNSDTDLDSTFEATFVKKLDNINVLSDITSPGADIEDAVTKRHSNFSDHTKNEDYKIEFVGDKAARVGCWGGERPEFSFITFIEYDEEIMRITDGKVGIRTDTPVEQLDVRGAVIAKDGFATKLWDVVGANFEIADPYIEYISPNQQGGRYGTVYRQYWSGSLSDNDVIVSSIATRIVDGYINKRSGTTRFPGGVSDMESASWHARYGLNGTSGAGNIFIDLAGYTTIAGWVDYTKT</sequence>
<proteinExistence type="predicted"/>
<reference evidence="1" key="1">
    <citation type="journal article" date="2015" name="Nature">
        <title>Complex archaea that bridge the gap between prokaryotes and eukaryotes.</title>
        <authorList>
            <person name="Spang A."/>
            <person name="Saw J.H."/>
            <person name="Jorgensen S.L."/>
            <person name="Zaremba-Niedzwiedzka K."/>
            <person name="Martijn J."/>
            <person name="Lind A.E."/>
            <person name="van Eijk R."/>
            <person name="Schleper C."/>
            <person name="Guy L."/>
            <person name="Ettema T.J."/>
        </authorList>
    </citation>
    <scope>NUCLEOTIDE SEQUENCE</scope>
</reference>
<accession>A0A0F9FA54</accession>